<dbReference type="Gene3D" id="3.20.20.80">
    <property type="entry name" value="Glycosidases"/>
    <property type="match status" value="1"/>
</dbReference>
<dbReference type="SUPFAM" id="SSF51011">
    <property type="entry name" value="Glycosyl hydrolase domain"/>
    <property type="match status" value="1"/>
</dbReference>
<dbReference type="EMBL" id="JANLCJ010000004">
    <property type="protein sequence ID" value="MCS5734373.1"/>
    <property type="molecule type" value="Genomic_DNA"/>
</dbReference>
<dbReference type="InterPro" id="IPR017853">
    <property type="entry name" value="GH"/>
</dbReference>
<keyword evidence="1" id="KW-0378">Hydrolase</keyword>
<evidence type="ECO:0000313" key="5">
    <source>
        <dbReference type="Proteomes" id="UP001165586"/>
    </source>
</evidence>
<dbReference type="CDD" id="cd11333">
    <property type="entry name" value="AmyAc_SI_OligoGlu_DGase"/>
    <property type="match status" value="1"/>
</dbReference>
<dbReference type="PANTHER" id="PTHR10357:SF184">
    <property type="entry name" value="OLIGO-1,6-GLUCOSIDASE 1"/>
    <property type="match status" value="1"/>
</dbReference>
<accession>A0ABT2H359</accession>
<gene>
    <name evidence="4" type="ORF">N1032_11555</name>
</gene>
<dbReference type="RefSeq" id="WP_259539246.1">
    <property type="nucleotide sequence ID" value="NZ_JANLCJ010000004.1"/>
</dbReference>
<dbReference type="Pfam" id="PF00128">
    <property type="entry name" value="Alpha-amylase"/>
    <property type="match status" value="1"/>
</dbReference>
<dbReference type="InterPro" id="IPR045857">
    <property type="entry name" value="O16G_dom_2"/>
</dbReference>
<dbReference type="Gene3D" id="3.90.400.10">
    <property type="entry name" value="Oligo-1,6-glucosidase, Domain 2"/>
    <property type="match status" value="1"/>
</dbReference>
<reference evidence="4" key="1">
    <citation type="submission" date="2022-08" db="EMBL/GenBank/DDBJ databases">
        <authorList>
            <person name="Deng Y."/>
            <person name="Han X.-F."/>
            <person name="Zhang Y.-Q."/>
        </authorList>
    </citation>
    <scope>NUCLEOTIDE SEQUENCE</scope>
    <source>
        <strain evidence="4">CPCC 203386</strain>
    </source>
</reference>
<dbReference type="InterPro" id="IPR006047">
    <property type="entry name" value="GH13_cat_dom"/>
</dbReference>
<evidence type="ECO:0000256" key="2">
    <source>
        <dbReference type="SAM" id="MobiDB-lite"/>
    </source>
</evidence>
<evidence type="ECO:0000313" key="4">
    <source>
        <dbReference type="EMBL" id="MCS5734373.1"/>
    </source>
</evidence>
<feature type="domain" description="Glycosyl hydrolase family 13 catalytic" evidence="3">
    <location>
        <begin position="15"/>
        <end position="413"/>
    </location>
</feature>
<comment type="caution">
    <text evidence="4">The sequence shown here is derived from an EMBL/GenBank/DDBJ whole genome shotgun (WGS) entry which is preliminary data.</text>
</comment>
<dbReference type="SMART" id="SM00642">
    <property type="entry name" value="Aamy"/>
    <property type="match status" value="1"/>
</dbReference>
<evidence type="ECO:0000256" key="1">
    <source>
        <dbReference type="ARBA" id="ARBA00022801"/>
    </source>
</evidence>
<dbReference type="Proteomes" id="UP001165586">
    <property type="component" value="Unassembled WGS sequence"/>
</dbReference>
<sequence>MTDEPKWWTNAVVYQIYPRSFADSNGDGIGDLGGIRAHLDHLERLGVDVVWLSPIYRSPQADNGYDISDYRDIDPLFGTLDEFDALLGDLHDRGIKLVMDLVVNHTSDRHPWFEASRSSLDDPKRDWYIWRDPHEGREPNLWRSAFSGSAWTLDEATGQYYLHLFAAQQPDLNWANPEVRDAVFAMMNWWLDRGVDGFRMDVINFIAKVDADLTGDSTEAVMGPQIHDYLQQMNREVFAGRDADLITVGEMPGVTVDEAALFTGADRLELDMVFQFEHVGLDHEARSKFLRREMSLPELKRSLDHWQTGLASAGWNSLYLGNHDQPRSVSRFGDDGRFRIESATLLATVLHLHRGTPYIYQGDEIGMTNAAFTSIDQYDDIESVNYYAEAVAAGESPDEVLEQLRFRSRDNARTPVHWDAGAQAGFTTGTPWLAVNPNYTTVNAAADWAAGDRSIAGYYRRLIELRHSSALVALGDFILLEPEHPTLYAFTRALGDERALVLGNVSGDELALPPAVAALIGSGARRGRWRWQRRRRQRCPPADRQLPPAARRGIRWPGRPHERPAAVGSAGSAALTPDAATN</sequence>
<organism evidence="4 5">
    <name type="scientific">Herbiconiux daphne</name>
    <dbReference type="NCBI Taxonomy" id="2970914"/>
    <lineage>
        <taxon>Bacteria</taxon>
        <taxon>Bacillati</taxon>
        <taxon>Actinomycetota</taxon>
        <taxon>Actinomycetes</taxon>
        <taxon>Micrococcales</taxon>
        <taxon>Microbacteriaceae</taxon>
        <taxon>Herbiconiux</taxon>
    </lineage>
</organism>
<protein>
    <submittedName>
        <fullName evidence="4">Alpha-glucosidase</fullName>
    </submittedName>
</protein>
<name>A0ABT2H359_9MICO</name>
<dbReference type="SUPFAM" id="SSF51445">
    <property type="entry name" value="(Trans)glycosidases"/>
    <property type="match status" value="1"/>
</dbReference>
<dbReference type="Gene3D" id="2.60.40.1180">
    <property type="entry name" value="Golgi alpha-mannosidase II"/>
    <property type="match status" value="1"/>
</dbReference>
<dbReference type="PANTHER" id="PTHR10357">
    <property type="entry name" value="ALPHA-AMYLASE FAMILY MEMBER"/>
    <property type="match status" value="1"/>
</dbReference>
<feature type="region of interest" description="Disordered" evidence="2">
    <location>
        <begin position="531"/>
        <end position="582"/>
    </location>
</feature>
<proteinExistence type="predicted"/>
<dbReference type="NCBIfam" id="NF008183">
    <property type="entry name" value="PRK10933.1"/>
    <property type="match status" value="1"/>
</dbReference>
<evidence type="ECO:0000259" key="3">
    <source>
        <dbReference type="SMART" id="SM00642"/>
    </source>
</evidence>
<keyword evidence="5" id="KW-1185">Reference proteome</keyword>
<dbReference type="InterPro" id="IPR013780">
    <property type="entry name" value="Glyco_hydro_b"/>
</dbReference>